<dbReference type="InterPro" id="IPR030456">
    <property type="entry name" value="TF_fork_head_CS_2"/>
</dbReference>
<dbReference type="InterPro" id="IPR036390">
    <property type="entry name" value="WH_DNA-bd_sf"/>
</dbReference>
<keyword evidence="6" id="KW-0341">Growth regulation</keyword>
<comment type="caution">
    <text evidence="19">The sequence shown here is derived from an EMBL/GenBank/DDBJ whole genome shotgun (WGS) entry which is preliminary data.</text>
</comment>
<dbReference type="GO" id="GO:0000978">
    <property type="term" value="F:RNA polymerase II cis-regulatory region sequence-specific DNA binding"/>
    <property type="evidence" value="ECO:0007669"/>
    <property type="project" value="TreeGrafter"/>
</dbReference>
<evidence type="ECO:0000256" key="11">
    <source>
        <dbReference type="ARBA" id="ARBA00023163"/>
    </source>
</evidence>
<dbReference type="GO" id="GO:0050778">
    <property type="term" value="P:positive regulation of immune response"/>
    <property type="evidence" value="ECO:0007669"/>
    <property type="project" value="UniProtKB-ARBA"/>
</dbReference>
<evidence type="ECO:0000256" key="4">
    <source>
        <dbReference type="ARBA" id="ARBA00022490"/>
    </source>
</evidence>
<evidence type="ECO:0000313" key="19">
    <source>
        <dbReference type="EMBL" id="KAJ3652762.1"/>
    </source>
</evidence>
<dbReference type="PROSITE" id="PS50039">
    <property type="entry name" value="FORK_HEAD_3"/>
    <property type="match status" value="1"/>
</dbReference>
<keyword evidence="8" id="KW-0805">Transcription regulation</keyword>
<keyword evidence="7" id="KW-0221">Differentiation</keyword>
<evidence type="ECO:0000256" key="14">
    <source>
        <dbReference type="ARBA" id="ARBA00038846"/>
    </source>
</evidence>
<dbReference type="Pfam" id="PF00250">
    <property type="entry name" value="Forkhead"/>
    <property type="match status" value="1"/>
</dbReference>
<accession>A0AA38MDP7</accession>
<dbReference type="GO" id="GO:0009896">
    <property type="term" value="P:positive regulation of catabolic process"/>
    <property type="evidence" value="ECO:0007669"/>
    <property type="project" value="UniProtKB-ARBA"/>
</dbReference>
<dbReference type="GO" id="GO:0034599">
    <property type="term" value="P:cellular response to oxidative stress"/>
    <property type="evidence" value="ECO:0007669"/>
    <property type="project" value="UniProtKB-ARBA"/>
</dbReference>
<evidence type="ECO:0000256" key="5">
    <source>
        <dbReference type="ARBA" id="ARBA00022553"/>
    </source>
</evidence>
<dbReference type="GO" id="GO:0001228">
    <property type="term" value="F:DNA-binding transcription activator activity, RNA polymerase II-specific"/>
    <property type="evidence" value="ECO:0007669"/>
    <property type="project" value="UniProtKB-ARBA"/>
</dbReference>
<dbReference type="CDD" id="cd20032">
    <property type="entry name" value="FH_FOXO"/>
    <property type="match status" value="1"/>
</dbReference>
<dbReference type="GO" id="GO:0040015">
    <property type="term" value="P:negative regulation of multicellular organism growth"/>
    <property type="evidence" value="ECO:0007669"/>
    <property type="project" value="UniProtKB-ARBA"/>
</dbReference>
<keyword evidence="5" id="KW-0597">Phosphoprotein</keyword>
<evidence type="ECO:0000256" key="16">
    <source>
        <dbReference type="PROSITE-ProRule" id="PRU00089"/>
    </source>
</evidence>
<evidence type="ECO:0000256" key="10">
    <source>
        <dbReference type="ARBA" id="ARBA00023159"/>
    </source>
</evidence>
<evidence type="ECO:0000256" key="2">
    <source>
        <dbReference type="ARBA" id="ARBA00004496"/>
    </source>
</evidence>
<evidence type="ECO:0000256" key="1">
    <source>
        <dbReference type="ARBA" id="ARBA00004123"/>
    </source>
</evidence>
<keyword evidence="10" id="KW-0010">Activator</keyword>
<feature type="compositionally biased region" description="Acidic residues" evidence="17">
    <location>
        <begin position="1"/>
        <end position="13"/>
    </location>
</feature>
<evidence type="ECO:0000256" key="15">
    <source>
        <dbReference type="ARBA" id="ARBA00039893"/>
    </source>
</evidence>
<dbReference type="GO" id="GO:0031349">
    <property type="term" value="P:positive regulation of defense response"/>
    <property type="evidence" value="ECO:0007669"/>
    <property type="project" value="UniProtKB-ARBA"/>
</dbReference>
<evidence type="ECO:0000256" key="12">
    <source>
        <dbReference type="ARBA" id="ARBA00023242"/>
    </source>
</evidence>
<dbReference type="AlphaFoldDB" id="A0AA38MDP7"/>
<dbReference type="EMBL" id="JALNTZ010000005">
    <property type="protein sequence ID" value="KAJ3652762.1"/>
    <property type="molecule type" value="Genomic_DNA"/>
</dbReference>
<dbReference type="InterPro" id="IPR032067">
    <property type="entry name" value="FOXO-TAD"/>
</dbReference>
<dbReference type="InterPro" id="IPR001766">
    <property type="entry name" value="Fork_head_dom"/>
</dbReference>
<keyword evidence="11" id="KW-0804">Transcription</keyword>
<keyword evidence="13" id="KW-0131">Cell cycle</keyword>
<dbReference type="GO" id="GO:0042594">
    <property type="term" value="P:response to starvation"/>
    <property type="evidence" value="ECO:0007669"/>
    <property type="project" value="UniProtKB-ARBA"/>
</dbReference>
<dbReference type="SUPFAM" id="SSF46785">
    <property type="entry name" value="Winged helix' DNA-binding domain"/>
    <property type="match status" value="1"/>
</dbReference>
<dbReference type="PANTHER" id="PTHR45767:SF2">
    <property type="entry name" value="FORKHEAD BOX PROTEIN O"/>
    <property type="match status" value="1"/>
</dbReference>
<dbReference type="GO" id="GO:0030154">
    <property type="term" value="P:cell differentiation"/>
    <property type="evidence" value="ECO:0007669"/>
    <property type="project" value="UniProtKB-KW"/>
</dbReference>
<evidence type="ECO:0000256" key="3">
    <source>
        <dbReference type="ARBA" id="ARBA00022473"/>
    </source>
</evidence>
<dbReference type="GO" id="GO:0008340">
    <property type="term" value="P:determination of adult lifespan"/>
    <property type="evidence" value="ECO:0007669"/>
    <property type="project" value="UniProtKB-ARBA"/>
</dbReference>
<organism evidence="19 20">
    <name type="scientific">Zophobas morio</name>
    <dbReference type="NCBI Taxonomy" id="2755281"/>
    <lineage>
        <taxon>Eukaryota</taxon>
        <taxon>Metazoa</taxon>
        <taxon>Ecdysozoa</taxon>
        <taxon>Arthropoda</taxon>
        <taxon>Hexapoda</taxon>
        <taxon>Insecta</taxon>
        <taxon>Pterygota</taxon>
        <taxon>Neoptera</taxon>
        <taxon>Endopterygota</taxon>
        <taxon>Coleoptera</taxon>
        <taxon>Polyphaga</taxon>
        <taxon>Cucujiformia</taxon>
        <taxon>Tenebrionidae</taxon>
        <taxon>Zophobas</taxon>
    </lineage>
</organism>
<evidence type="ECO:0000256" key="7">
    <source>
        <dbReference type="ARBA" id="ARBA00022782"/>
    </source>
</evidence>
<dbReference type="InterPro" id="IPR036388">
    <property type="entry name" value="WH-like_DNA-bd_sf"/>
</dbReference>
<feature type="DNA-binding region" description="Fork-head" evidence="16">
    <location>
        <begin position="60"/>
        <end position="168"/>
    </location>
</feature>
<dbReference type="PRINTS" id="PR00053">
    <property type="entry name" value="FORKHEAD"/>
</dbReference>
<proteinExistence type="predicted"/>
<evidence type="ECO:0000256" key="9">
    <source>
        <dbReference type="ARBA" id="ARBA00023125"/>
    </source>
</evidence>
<dbReference type="FunFam" id="1.10.10.10:FF:000032">
    <property type="entry name" value="Forkhead box protein O4"/>
    <property type="match status" value="1"/>
</dbReference>
<dbReference type="PROSITE" id="PS00658">
    <property type="entry name" value="FORK_HEAD_2"/>
    <property type="match status" value="1"/>
</dbReference>
<name>A0AA38MDP7_9CUCU</name>
<evidence type="ECO:0000256" key="8">
    <source>
        <dbReference type="ARBA" id="ARBA00023015"/>
    </source>
</evidence>
<keyword evidence="9 16" id="KW-0238">DNA-binding</keyword>
<keyword evidence="4" id="KW-0963">Cytoplasm</keyword>
<dbReference type="GO" id="GO:0005634">
    <property type="term" value="C:nucleus"/>
    <property type="evidence" value="ECO:0007669"/>
    <property type="project" value="UniProtKB-SubCell"/>
</dbReference>
<reference evidence="19" key="1">
    <citation type="journal article" date="2023" name="G3 (Bethesda)">
        <title>Whole genome assemblies of Zophobas morio and Tenebrio molitor.</title>
        <authorList>
            <person name="Kaur S."/>
            <person name="Stinson S.A."/>
            <person name="diCenzo G.C."/>
        </authorList>
    </citation>
    <scope>NUCLEOTIDE SEQUENCE</scope>
    <source>
        <strain evidence="19">QUZm001</strain>
    </source>
</reference>
<keyword evidence="20" id="KW-1185">Reference proteome</keyword>
<evidence type="ECO:0000256" key="13">
    <source>
        <dbReference type="ARBA" id="ARBA00023306"/>
    </source>
</evidence>
<dbReference type="GO" id="GO:0008286">
    <property type="term" value="P:insulin receptor signaling pathway"/>
    <property type="evidence" value="ECO:0007669"/>
    <property type="project" value="UniProtKB-ARBA"/>
</dbReference>
<dbReference type="Proteomes" id="UP001168821">
    <property type="component" value="Unassembled WGS sequence"/>
</dbReference>
<dbReference type="PANTHER" id="PTHR45767">
    <property type="entry name" value="FORKHEAD BOX PROTEIN O"/>
    <property type="match status" value="1"/>
</dbReference>
<feature type="domain" description="Fork-head" evidence="18">
    <location>
        <begin position="60"/>
        <end position="168"/>
    </location>
</feature>
<feature type="region of interest" description="Disordered" evidence="17">
    <location>
        <begin position="33"/>
        <end position="52"/>
    </location>
</feature>
<comment type="subunit">
    <text evidence="14">Interacts with melt.</text>
</comment>
<feature type="region of interest" description="Disordered" evidence="17">
    <location>
        <begin position="1"/>
        <end position="20"/>
    </location>
</feature>
<evidence type="ECO:0000256" key="6">
    <source>
        <dbReference type="ARBA" id="ARBA00022604"/>
    </source>
</evidence>
<dbReference type="Gene3D" id="1.10.10.10">
    <property type="entry name" value="Winged helix-like DNA-binding domain superfamily/Winged helix DNA-binding domain"/>
    <property type="match status" value="1"/>
</dbReference>
<evidence type="ECO:0000256" key="17">
    <source>
        <dbReference type="SAM" id="MobiDB-lite"/>
    </source>
</evidence>
<sequence length="364" mass="40786">MFEDAPAELEDFEPQPRLRSNTWPMLRPVINVDPGEDGTKSTPAAPAMKNSNRRNVCGNLSYADLITQAITSSPNQRLTLSQIYDWMVQNVPYFKEKSDKNSSAGWKNSIRHNLSLHKRFMRVHNEETGRSSWWMVNPDPTPGKSVRRRAASMETGKFESGRARVMKRVELLRKGALSEITPRPRSAVTQSVDLWPDFKRRAWSNASSCGRLSPIPAVVGVEPDWTSAWQFNSANYRSGIPGNYSVNQLAASLEQGFKLQPDAYVGNISVHTPHEQIPVVNDLNINVESLQGGLDCNVEELIKYELSVDGNLDFNFSSQQQTVLPPPQTMSGSTNNQPSSIVPYRTTVPTPSWMQYCLPQEGFS</sequence>
<keyword evidence="12 16" id="KW-0539">Nucleus</keyword>
<dbReference type="GO" id="GO:0010883">
    <property type="term" value="P:regulation of lipid storage"/>
    <property type="evidence" value="ECO:0007669"/>
    <property type="project" value="UniProtKB-ARBA"/>
</dbReference>
<dbReference type="SMART" id="SM00339">
    <property type="entry name" value="FH"/>
    <property type="match status" value="1"/>
</dbReference>
<evidence type="ECO:0000313" key="20">
    <source>
        <dbReference type="Proteomes" id="UP001168821"/>
    </source>
</evidence>
<protein>
    <recommendedName>
        <fullName evidence="15">Forkhead box protein O</fullName>
    </recommendedName>
</protein>
<dbReference type="GO" id="GO:0005737">
    <property type="term" value="C:cytoplasm"/>
    <property type="evidence" value="ECO:0007669"/>
    <property type="project" value="UniProtKB-SubCell"/>
</dbReference>
<gene>
    <name evidence="19" type="ORF">Zmor_018699</name>
</gene>
<keyword evidence="3" id="KW-0217">Developmental protein</keyword>
<evidence type="ECO:0000259" key="18">
    <source>
        <dbReference type="PROSITE" id="PS50039"/>
    </source>
</evidence>
<dbReference type="Pfam" id="PF16676">
    <property type="entry name" value="FOXO-TAD"/>
    <property type="match status" value="1"/>
</dbReference>
<comment type="subcellular location">
    <subcellularLocation>
        <location evidence="2">Cytoplasm</location>
    </subcellularLocation>
    <subcellularLocation>
        <location evidence="1 16">Nucleus</location>
    </subcellularLocation>
</comment>